<gene>
    <name evidence="4" type="primary">rlpA</name>
    <name evidence="9" type="ORF">GCM10017083_17530</name>
</gene>
<reference evidence="9" key="1">
    <citation type="journal article" date="2014" name="Int. J. Syst. Evol. Microbiol.">
        <title>Complete genome sequence of Corynebacterium casei LMG S-19264T (=DSM 44701T), isolated from a smear-ripened cheese.</title>
        <authorList>
            <consortium name="US DOE Joint Genome Institute (JGI-PGF)"/>
            <person name="Walter F."/>
            <person name="Albersmeier A."/>
            <person name="Kalinowski J."/>
            <person name="Ruckert C."/>
        </authorList>
    </citation>
    <scope>NUCLEOTIDE SEQUENCE</scope>
    <source>
        <strain evidence="9">KCTC 42651</strain>
    </source>
</reference>
<dbReference type="InterPro" id="IPR034718">
    <property type="entry name" value="RlpA"/>
</dbReference>
<dbReference type="InterPro" id="IPR007730">
    <property type="entry name" value="SPOR-like_dom"/>
</dbReference>
<evidence type="ECO:0000313" key="10">
    <source>
        <dbReference type="Proteomes" id="UP000630353"/>
    </source>
</evidence>
<dbReference type="GO" id="GO:0009279">
    <property type="term" value="C:cell outer membrane"/>
    <property type="evidence" value="ECO:0007669"/>
    <property type="project" value="TreeGrafter"/>
</dbReference>
<dbReference type="GO" id="GO:0042834">
    <property type="term" value="F:peptidoglycan binding"/>
    <property type="evidence" value="ECO:0007669"/>
    <property type="project" value="InterPro"/>
</dbReference>
<dbReference type="Proteomes" id="UP000630353">
    <property type="component" value="Unassembled WGS sequence"/>
</dbReference>
<dbReference type="SUPFAM" id="SSF110997">
    <property type="entry name" value="Sporulation related repeat"/>
    <property type="match status" value="1"/>
</dbReference>
<dbReference type="PANTHER" id="PTHR34183:SF1">
    <property type="entry name" value="ENDOLYTIC PEPTIDOGLYCAN TRANSGLYCOSYLASE RLPA"/>
    <property type="match status" value="1"/>
</dbReference>
<dbReference type="EC" id="4.2.2.-" evidence="4"/>
<dbReference type="RefSeq" id="WP_189988554.1">
    <property type="nucleotide sequence ID" value="NZ_BMZS01000003.1"/>
</dbReference>
<evidence type="ECO:0000256" key="5">
    <source>
        <dbReference type="RuleBase" id="RU003495"/>
    </source>
</evidence>
<feature type="region of interest" description="Disordered" evidence="6">
    <location>
        <begin position="166"/>
        <end position="250"/>
    </location>
</feature>
<proteinExistence type="inferred from homology"/>
<comment type="function">
    <text evidence="4">Lytic transglycosylase with a strong preference for naked glycan strands that lack stem peptides.</text>
</comment>
<dbReference type="InterPro" id="IPR012997">
    <property type="entry name" value="RplA"/>
</dbReference>
<keyword evidence="2 4" id="KW-0456">Lyase</keyword>
<dbReference type="PANTHER" id="PTHR34183">
    <property type="entry name" value="ENDOLYTIC PEPTIDOGLYCAN TRANSGLYCOSYLASE RLPA"/>
    <property type="match status" value="1"/>
</dbReference>
<feature type="domain" description="SPOR" evidence="8">
    <location>
        <begin position="254"/>
        <end position="332"/>
    </location>
</feature>
<evidence type="ECO:0000256" key="2">
    <source>
        <dbReference type="ARBA" id="ARBA00023239"/>
    </source>
</evidence>
<keyword evidence="3 4" id="KW-0961">Cell wall biogenesis/degradation</keyword>
<dbReference type="InterPro" id="IPR036680">
    <property type="entry name" value="SPOR-like_sf"/>
</dbReference>
<evidence type="ECO:0000256" key="1">
    <source>
        <dbReference type="ARBA" id="ARBA00022729"/>
    </source>
</evidence>
<dbReference type="HAMAP" id="MF_02071">
    <property type="entry name" value="RlpA"/>
    <property type="match status" value="1"/>
</dbReference>
<dbReference type="AlphaFoldDB" id="A0A918XRL2"/>
<organism evidence="9 10">
    <name type="scientific">Thalassobaculum fulvum</name>
    <dbReference type="NCBI Taxonomy" id="1633335"/>
    <lineage>
        <taxon>Bacteria</taxon>
        <taxon>Pseudomonadati</taxon>
        <taxon>Pseudomonadota</taxon>
        <taxon>Alphaproteobacteria</taxon>
        <taxon>Rhodospirillales</taxon>
        <taxon>Thalassobaculaceae</taxon>
        <taxon>Thalassobaculum</taxon>
    </lineage>
</organism>
<dbReference type="PROSITE" id="PS51257">
    <property type="entry name" value="PROKAR_LIPOPROTEIN"/>
    <property type="match status" value="1"/>
</dbReference>
<keyword evidence="10" id="KW-1185">Reference proteome</keyword>
<keyword evidence="4" id="KW-0472">Membrane</keyword>
<dbReference type="GO" id="GO:0005886">
    <property type="term" value="C:plasma membrane"/>
    <property type="evidence" value="ECO:0007669"/>
    <property type="project" value="UniProtKB-SubCell"/>
</dbReference>
<dbReference type="GO" id="GO:0071555">
    <property type="term" value="P:cell wall organization"/>
    <property type="evidence" value="ECO:0007669"/>
    <property type="project" value="UniProtKB-KW"/>
</dbReference>
<keyword evidence="4" id="KW-0449">Lipoprotein</keyword>
<evidence type="ECO:0000256" key="4">
    <source>
        <dbReference type="HAMAP-Rule" id="MF_02071"/>
    </source>
</evidence>
<keyword evidence="4" id="KW-1003">Cell membrane</keyword>
<evidence type="ECO:0000256" key="3">
    <source>
        <dbReference type="ARBA" id="ARBA00023316"/>
    </source>
</evidence>
<sequence>MRHPRAGVGIVLALVSALGLAGCAETEFLVNTAKQAKGADRAGSVGAYKVGSPYQISGVWYYPKEEWDYVETGIASWYGPGFHGRSTANGELFDENDVTAAHRTLPLPSIVRVTNLGNGRSLVVRVNDRGPFAHGRIIDMSRRSAQLLGFERQGTAKVKVEILPEDSRREQAVARGGAPGPVLASASPTEPAAPAPQAVPSPPVQVSRLDAPSGAAAAPAPRPAAATASRSPGAGGTAAVVAGGPPPGTVETVPVSPTDIWVQVGSFENRDNAQRLSVRMRSFGPAGVQRAEVAGRTFHRVRIGPLTEVASADRVLERVIAAGYPGARIVVD</sequence>
<dbReference type="CDD" id="cd22268">
    <property type="entry name" value="DPBB_RlpA-like"/>
    <property type="match status" value="1"/>
</dbReference>
<dbReference type="NCBIfam" id="TIGR00413">
    <property type="entry name" value="rlpA"/>
    <property type="match status" value="1"/>
</dbReference>
<dbReference type="Pfam" id="PF03330">
    <property type="entry name" value="DPBB_1"/>
    <property type="match status" value="1"/>
</dbReference>
<evidence type="ECO:0000259" key="8">
    <source>
        <dbReference type="PROSITE" id="PS51724"/>
    </source>
</evidence>
<dbReference type="Pfam" id="PF05036">
    <property type="entry name" value="SPOR"/>
    <property type="match status" value="1"/>
</dbReference>
<dbReference type="EMBL" id="BMZS01000003">
    <property type="protein sequence ID" value="GHD47303.1"/>
    <property type="molecule type" value="Genomic_DNA"/>
</dbReference>
<comment type="subcellular location">
    <subcellularLocation>
        <location evidence="4">Cell membrane</location>
        <topology evidence="4">Lipid-anchor</topology>
    </subcellularLocation>
</comment>
<reference evidence="9" key="2">
    <citation type="submission" date="2020-09" db="EMBL/GenBank/DDBJ databases">
        <authorList>
            <person name="Sun Q."/>
            <person name="Kim S."/>
        </authorList>
    </citation>
    <scope>NUCLEOTIDE SEQUENCE</scope>
    <source>
        <strain evidence="9">KCTC 42651</strain>
    </source>
</reference>
<evidence type="ECO:0000256" key="7">
    <source>
        <dbReference type="SAM" id="SignalP"/>
    </source>
</evidence>
<accession>A0A918XRL2</accession>
<keyword evidence="1 7" id="KW-0732">Signal</keyword>
<comment type="caution">
    <text evidence="9">The sequence shown here is derived from an EMBL/GenBank/DDBJ whole genome shotgun (WGS) entry which is preliminary data.</text>
</comment>
<dbReference type="InterPro" id="IPR036908">
    <property type="entry name" value="RlpA-like_sf"/>
</dbReference>
<dbReference type="PROSITE" id="PS51724">
    <property type="entry name" value="SPOR"/>
    <property type="match status" value="1"/>
</dbReference>
<dbReference type="Gene3D" id="3.30.70.1070">
    <property type="entry name" value="Sporulation related repeat"/>
    <property type="match status" value="1"/>
</dbReference>
<dbReference type="Gene3D" id="2.40.40.10">
    <property type="entry name" value="RlpA-like domain"/>
    <property type="match status" value="1"/>
</dbReference>
<protein>
    <recommendedName>
        <fullName evidence="4">Endolytic peptidoglycan transglycosylase RlpA</fullName>
        <ecNumber evidence="4">4.2.2.-</ecNumber>
    </recommendedName>
</protein>
<comment type="similarity">
    <text evidence="4 5">Belongs to the RlpA family.</text>
</comment>
<feature type="signal peptide" evidence="7">
    <location>
        <begin position="1"/>
        <end position="21"/>
    </location>
</feature>
<dbReference type="GO" id="GO:0000270">
    <property type="term" value="P:peptidoglycan metabolic process"/>
    <property type="evidence" value="ECO:0007669"/>
    <property type="project" value="UniProtKB-UniRule"/>
</dbReference>
<feature type="chain" id="PRO_5037150647" description="Endolytic peptidoglycan transglycosylase RlpA" evidence="7">
    <location>
        <begin position="22"/>
        <end position="332"/>
    </location>
</feature>
<dbReference type="InterPro" id="IPR009009">
    <property type="entry name" value="RlpA-like_DPBB"/>
</dbReference>
<keyword evidence="4" id="KW-0564">Palmitate</keyword>
<dbReference type="SUPFAM" id="SSF50685">
    <property type="entry name" value="Barwin-like endoglucanases"/>
    <property type="match status" value="1"/>
</dbReference>
<name>A0A918XRL2_9PROT</name>
<dbReference type="GO" id="GO:0008932">
    <property type="term" value="F:lytic endotransglycosylase activity"/>
    <property type="evidence" value="ECO:0007669"/>
    <property type="project" value="UniProtKB-UniRule"/>
</dbReference>
<feature type="compositionally biased region" description="Pro residues" evidence="6">
    <location>
        <begin position="191"/>
        <end position="203"/>
    </location>
</feature>
<evidence type="ECO:0000256" key="6">
    <source>
        <dbReference type="SAM" id="MobiDB-lite"/>
    </source>
</evidence>
<evidence type="ECO:0000313" key="9">
    <source>
        <dbReference type="EMBL" id="GHD47303.1"/>
    </source>
</evidence>
<feature type="compositionally biased region" description="Low complexity" evidence="6">
    <location>
        <begin position="204"/>
        <end position="250"/>
    </location>
</feature>